<evidence type="ECO:0000313" key="1">
    <source>
        <dbReference type="EMBL" id="OJJ25046.1"/>
    </source>
</evidence>
<evidence type="ECO:0000313" key="2">
    <source>
        <dbReference type="Proteomes" id="UP000183940"/>
    </source>
</evidence>
<dbReference type="EMBL" id="MLAW01000022">
    <property type="protein sequence ID" value="OJJ25046.1"/>
    <property type="molecule type" value="Genomic_DNA"/>
</dbReference>
<reference evidence="1" key="1">
    <citation type="submission" date="2016-10" db="EMBL/GenBank/DDBJ databases">
        <title>CRISPR-Cas defence system in Roseofilum reptotaenium: evidence of a bacteriophage-cyanobacterium arms race in the coral black band disease.</title>
        <authorList>
            <person name="Buerger P."/>
            <person name="Wood-Charlson E.M."/>
            <person name="Weynberg K.D."/>
            <person name="Willis B."/>
            <person name="Van Oppen M.J."/>
        </authorList>
    </citation>
    <scope>NUCLEOTIDE SEQUENCE [LARGE SCALE GENOMIC DNA]</scope>
    <source>
        <strain evidence="1">AO1-A</strain>
    </source>
</reference>
<dbReference type="Proteomes" id="UP000183940">
    <property type="component" value="Unassembled WGS sequence"/>
</dbReference>
<gene>
    <name evidence="1" type="ORF">BI308_13480</name>
</gene>
<comment type="caution">
    <text evidence="1">The sequence shown here is derived from an EMBL/GenBank/DDBJ whole genome shotgun (WGS) entry which is preliminary data.</text>
</comment>
<name>A0A1L9QQZ4_9CYAN</name>
<accession>A0A1L9QQZ4</accession>
<sequence>MVTLHPIYRTAKPISQNIVATDEYQNIIANSQIPEVAASFLALSYQKEIQGLFSETSWQAIHAAWIYDDKKNLDAAISCRKKAILLINQANLHSQQIAGEIGASEAITIDLMRRSGQFKQALELIKKTK</sequence>
<organism evidence="1 2">
    <name type="scientific">Roseofilum reptotaenium AO1-A</name>
    <dbReference type="NCBI Taxonomy" id="1925591"/>
    <lineage>
        <taxon>Bacteria</taxon>
        <taxon>Bacillati</taxon>
        <taxon>Cyanobacteriota</taxon>
        <taxon>Cyanophyceae</taxon>
        <taxon>Desertifilales</taxon>
        <taxon>Desertifilaceae</taxon>
        <taxon>Roseofilum</taxon>
    </lineage>
</organism>
<proteinExistence type="predicted"/>
<keyword evidence="2" id="KW-1185">Reference proteome</keyword>
<protein>
    <submittedName>
        <fullName evidence="1">Uncharacterized protein</fullName>
    </submittedName>
</protein>
<dbReference type="STRING" id="1925591.BI308_13480"/>
<dbReference type="AlphaFoldDB" id="A0A1L9QQZ4"/>